<evidence type="ECO:0000313" key="2">
    <source>
        <dbReference type="Proteomes" id="UP001642260"/>
    </source>
</evidence>
<gene>
    <name evidence="1" type="ORF">ERUC_LOCUS39168</name>
</gene>
<sequence>MNLYSSVVHNETITLSLFDAEAVAFHHMLDNMRIDPKVIVATAINSKMVGGRLFLNATSRTHIYFDKDTSPGEAFFYRFVARDTGLPPAAPLLKGYAKVETLTIAELNTFIITVPSQAIDFICTGEVRRVES</sequence>
<organism evidence="1 2">
    <name type="scientific">Eruca vesicaria subsp. sativa</name>
    <name type="common">Garden rocket</name>
    <name type="synonym">Eruca sativa</name>
    <dbReference type="NCBI Taxonomy" id="29727"/>
    <lineage>
        <taxon>Eukaryota</taxon>
        <taxon>Viridiplantae</taxon>
        <taxon>Streptophyta</taxon>
        <taxon>Embryophyta</taxon>
        <taxon>Tracheophyta</taxon>
        <taxon>Spermatophyta</taxon>
        <taxon>Magnoliopsida</taxon>
        <taxon>eudicotyledons</taxon>
        <taxon>Gunneridae</taxon>
        <taxon>Pentapetalae</taxon>
        <taxon>rosids</taxon>
        <taxon>malvids</taxon>
        <taxon>Brassicales</taxon>
        <taxon>Brassicaceae</taxon>
        <taxon>Brassiceae</taxon>
        <taxon>Eruca</taxon>
    </lineage>
</organism>
<dbReference type="Proteomes" id="UP001642260">
    <property type="component" value="Unassembled WGS sequence"/>
</dbReference>
<dbReference type="EMBL" id="CAKOAT010715154">
    <property type="protein sequence ID" value="CAH8386685.1"/>
    <property type="molecule type" value="Genomic_DNA"/>
</dbReference>
<protein>
    <submittedName>
        <fullName evidence="1">Uncharacterized protein</fullName>
    </submittedName>
</protein>
<dbReference type="AlphaFoldDB" id="A0ABC8LSA4"/>
<comment type="caution">
    <text evidence="1">The sequence shown here is derived from an EMBL/GenBank/DDBJ whole genome shotgun (WGS) entry which is preliminary data.</text>
</comment>
<keyword evidence="2" id="KW-1185">Reference proteome</keyword>
<accession>A0ABC8LSA4</accession>
<name>A0ABC8LSA4_ERUVS</name>
<proteinExistence type="predicted"/>
<evidence type="ECO:0000313" key="1">
    <source>
        <dbReference type="EMBL" id="CAH8386685.1"/>
    </source>
</evidence>
<reference evidence="1 2" key="1">
    <citation type="submission" date="2022-03" db="EMBL/GenBank/DDBJ databases">
        <authorList>
            <person name="Macdonald S."/>
            <person name="Ahmed S."/>
            <person name="Newling K."/>
        </authorList>
    </citation>
    <scope>NUCLEOTIDE SEQUENCE [LARGE SCALE GENOMIC DNA]</scope>
</reference>